<dbReference type="Proteomes" id="UP000310636">
    <property type="component" value="Unassembled WGS sequence"/>
</dbReference>
<evidence type="ECO:0000313" key="3">
    <source>
        <dbReference type="EMBL" id="THF80753.1"/>
    </source>
</evidence>
<gene>
    <name evidence="3" type="ORF">E6C55_09720</name>
</gene>
<protein>
    <recommendedName>
        <fullName evidence="5">F5/8 type C domain-containing protein</fullName>
    </recommendedName>
</protein>
<dbReference type="OrthoDB" id="59486at2"/>
<dbReference type="InterPro" id="IPR008979">
    <property type="entry name" value="Galactose-bd-like_sf"/>
</dbReference>
<dbReference type="SUPFAM" id="SSF49265">
    <property type="entry name" value="Fibronectin type III"/>
    <property type="match status" value="1"/>
</dbReference>
<dbReference type="PROSITE" id="PS50853">
    <property type="entry name" value="FN3"/>
    <property type="match status" value="1"/>
</dbReference>
<evidence type="ECO:0008006" key="5">
    <source>
        <dbReference type="Google" id="ProtNLM"/>
    </source>
</evidence>
<dbReference type="InterPro" id="IPR013783">
    <property type="entry name" value="Ig-like_fold"/>
</dbReference>
<dbReference type="Pfam" id="PF00754">
    <property type="entry name" value="F5_F8_type_C"/>
    <property type="match status" value="3"/>
</dbReference>
<feature type="domain" description="Fibronectin type-III" evidence="2">
    <location>
        <begin position="379"/>
        <end position="466"/>
    </location>
</feature>
<comment type="caution">
    <text evidence="3">The sequence shown here is derived from an EMBL/GenBank/DDBJ whole genome shotgun (WGS) entry which is preliminary data.</text>
</comment>
<name>A0A4S4BZX4_9BACL</name>
<reference evidence="3 4" key="1">
    <citation type="submission" date="2019-04" db="EMBL/GenBank/DDBJ databases">
        <title>Cohnella sp. nov. isolated from preserved vegetables.</title>
        <authorList>
            <person name="Lin S.-Y."/>
            <person name="Hung M.-H."/>
            <person name="Young C.-C."/>
        </authorList>
    </citation>
    <scope>NUCLEOTIDE SEQUENCE [LARGE SCALE GENOMIC DNA]</scope>
    <source>
        <strain evidence="3 4">CC-MHH1044</strain>
    </source>
</reference>
<dbReference type="SUPFAM" id="SSF49785">
    <property type="entry name" value="Galactose-binding domain-like"/>
    <property type="match status" value="3"/>
</dbReference>
<dbReference type="PROSITE" id="PS50022">
    <property type="entry name" value="FA58C_3"/>
    <property type="match status" value="2"/>
</dbReference>
<accession>A0A4S4BZX4</accession>
<organism evidence="3 4">
    <name type="scientific">Cohnella fermenti</name>
    <dbReference type="NCBI Taxonomy" id="2565925"/>
    <lineage>
        <taxon>Bacteria</taxon>
        <taxon>Bacillati</taxon>
        <taxon>Bacillota</taxon>
        <taxon>Bacilli</taxon>
        <taxon>Bacillales</taxon>
        <taxon>Paenibacillaceae</taxon>
        <taxon>Cohnella</taxon>
    </lineage>
</organism>
<dbReference type="RefSeq" id="WP_136369592.1">
    <property type="nucleotide sequence ID" value="NZ_SSOB01000010.1"/>
</dbReference>
<proteinExistence type="predicted"/>
<dbReference type="Gene3D" id="2.60.40.10">
    <property type="entry name" value="Immunoglobulins"/>
    <property type="match status" value="2"/>
</dbReference>
<feature type="domain" description="F5/8 type C" evidence="1">
    <location>
        <begin position="240"/>
        <end position="379"/>
    </location>
</feature>
<dbReference type="AlphaFoldDB" id="A0A4S4BZX4"/>
<dbReference type="Gene3D" id="2.60.120.260">
    <property type="entry name" value="Galactose-binding domain-like"/>
    <property type="match status" value="3"/>
</dbReference>
<evidence type="ECO:0000259" key="1">
    <source>
        <dbReference type="PROSITE" id="PS50022"/>
    </source>
</evidence>
<sequence length="596" mass="63639">MTIGSDTTLKAIAVDENGIESPLTVQYYRFSDNRVLNRSYASSSEYSLSQAPEYAFDGSASTNWQAADGQRFNQWLEVDFGSATSFNKVSLSEYGNRVTSYRIEYWDGASWQTAYAGATIGANSAVAKEVFFPEVTGSKARLYIVSATLQPIIYEFGIYDVPADLEAIGGHGSVALSWEPVTGADHYRVERSPRSGGPYRALATSVVSSVYEDAGAANKTIYYYRVTAIDSAGGRIGQSAEASATTLPALSLAADGTYASSSQFNAGQSADKAFDGLNGTNWQAAVGTGAGQWLEVAFGQATTFNKAVLSEYGNRTTGFRVEYWDGGLWRTAYTGTVIGANASSPLAVEFPEVTGSKARLIFTSTTSQPIIYEFQLYYVPSGLEASGGPNRVDIAWQPVEGALSYRVRRSLYPQGGFSIIASEATSTNYRDTGLLDGAVYSYSVSAVFASGEGELSEIVSAATDGPLNLAYGRTYSSSSDFGATQSAELAFDGSERTNWQAAAGQFAGEWLEVDWGTNLTFNKAVISEYGNRTTGFRIEVWNGASWQTAYTGTTIGPAASSPLTVTFAAVTGSKARLIFTGGSSQPIIYEFGLYST</sequence>
<evidence type="ECO:0000259" key="2">
    <source>
        <dbReference type="PROSITE" id="PS50853"/>
    </source>
</evidence>
<feature type="domain" description="F5/8 type C" evidence="1">
    <location>
        <begin position="23"/>
        <end position="161"/>
    </location>
</feature>
<dbReference type="InterPro" id="IPR003961">
    <property type="entry name" value="FN3_dom"/>
</dbReference>
<dbReference type="SMART" id="SM00060">
    <property type="entry name" value="FN3"/>
    <property type="match status" value="2"/>
</dbReference>
<dbReference type="CDD" id="cd00063">
    <property type="entry name" value="FN3"/>
    <property type="match status" value="1"/>
</dbReference>
<evidence type="ECO:0000313" key="4">
    <source>
        <dbReference type="Proteomes" id="UP000310636"/>
    </source>
</evidence>
<dbReference type="InterPro" id="IPR036116">
    <property type="entry name" value="FN3_sf"/>
</dbReference>
<dbReference type="InterPro" id="IPR000421">
    <property type="entry name" value="FA58C"/>
</dbReference>
<dbReference type="EMBL" id="SSOB01000010">
    <property type="protein sequence ID" value="THF80753.1"/>
    <property type="molecule type" value="Genomic_DNA"/>
</dbReference>
<keyword evidence="4" id="KW-1185">Reference proteome</keyword>